<dbReference type="InterPro" id="IPR002048">
    <property type="entry name" value="EF_hand_dom"/>
</dbReference>
<dbReference type="SUPFAM" id="SSF47473">
    <property type="entry name" value="EF-hand"/>
    <property type="match status" value="1"/>
</dbReference>
<dbReference type="RefSeq" id="WP_344809751.1">
    <property type="nucleotide sequence ID" value="NZ_BAABBO010000024.1"/>
</dbReference>
<protein>
    <recommendedName>
        <fullName evidence="3">EF-hand domain-containing protein</fullName>
    </recommendedName>
</protein>
<sequence length="141" mass="15346">MHDNRLTTAALAFTLLATPAAFAEQNQEAKAQPSAMSESTERTSPVPSLPDLQGHPSLQSGTSRVTTQEIFQRLDTDGDGNLTEEELSIYGSPAAGQGDAPKDPATAQQLLETYDTNQDGQVIFQEVEDVHNTFERQRNNQ</sequence>
<name>A0ABP7QDT4_9GAMM</name>
<organism evidence="4 5">
    <name type="scientific">Allohahella marinimesophila</name>
    <dbReference type="NCBI Taxonomy" id="1054972"/>
    <lineage>
        <taxon>Bacteria</taxon>
        <taxon>Pseudomonadati</taxon>
        <taxon>Pseudomonadota</taxon>
        <taxon>Gammaproteobacteria</taxon>
        <taxon>Oceanospirillales</taxon>
        <taxon>Hahellaceae</taxon>
        <taxon>Allohahella</taxon>
    </lineage>
</organism>
<feature type="signal peptide" evidence="2">
    <location>
        <begin position="1"/>
        <end position="23"/>
    </location>
</feature>
<dbReference type="PROSITE" id="PS00018">
    <property type="entry name" value="EF_HAND_1"/>
    <property type="match status" value="1"/>
</dbReference>
<feature type="region of interest" description="Disordered" evidence="1">
    <location>
        <begin position="24"/>
        <end position="105"/>
    </location>
</feature>
<dbReference type="InterPro" id="IPR011992">
    <property type="entry name" value="EF-hand-dom_pair"/>
</dbReference>
<accession>A0ABP7QDT4</accession>
<dbReference type="InterPro" id="IPR018247">
    <property type="entry name" value="EF_Hand_1_Ca_BS"/>
</dbReference>
<feature type="chain" id="PRO_5046930714" description="EF-hand domain-containing protein" evidence="2">
    <location>
        <begin position="24"/>
        <end position="141"/>
    </location>
</feature>
<evidence type="ECO:0000256" key="2">
    <source>
        <dbReference type="SAM" id="SignalP"/>
    </source>
</evidence>
<dbReference type="CDD" id="cd00051">
    <property type="entry name" value="EFh"/>
    <property type="match status" value="1"/>
</dbReference>
<evidence type="ECO:0000256" key="1">
    <source>
        <dbReference type="SAM" id="MobiDB-lite"/>
    </source>
</evidence>
<feature type="compositionally biased region" description="Polar residues" evidence="1">
    <location>
        <begin position="56"/>
        <end position="70"/>
    </location>
</feature>
<dbReference type="EMBL" id="BAABBO010000024">
    <property type="protein sequence ID" value="GAA3979427.1"/>
    <property type="molecule type" value="Genomic_DNA"/>
</dbReference>
<gene>
    <name evidence="4" type="ORF">GCM10022278_39930</name>
</gene>
<reference evidence="5" key="1">
    <citation type="journal article" date="2019" name="Int. J. Syst. Evol. Microbiol.">
        <title>The Global Catalogue of Microorganisms (GCM) 10K type strain sequencing project: providing services to taxonomists for standard genome sequencing and annotation.</title>
        <authorList>
            <consortium name="The Broad Institute Genomics Platform"/>
            <consortium name="The Broad Institute Genome Sequencing Center for Infectious Disease"/>
            <person name="Wu L."/>
            <person name="Ma J."/>
        </authorList>
    </citation>
    <scope>NUCLEOTIDE SEQUENCE [LARGE SCALE GENOMIC DNA]</scope>
    <source>
        <strain evidence="5">JCM 17555</strain>
    </source>
</reference>
<dbReference type="Gene3D" id="1.10.238.10">
    <property type="entry name" value="EF-hand"/>
    <property type="match status" value="1"/>
</dbReference>
<feature type="domain" description="EF-hand" evidence="3">
    <location>
        <begin position="62"/>
        <end position="97"/>
    </location>
</feature>
<feature type="compositionally biased region" description="Polar residues" evidence="1">
    <location>
        <begin position="24"/>
        <end position="46"/>
    </location>
</feature>
<comment type="caution">
    <text evidence="4">The sequence shown here is derived from an EMBL/GenBank/DDBJ whole genome shotgun (WGS) entry which is preliminary data.</text>
</comment>
<dbReference type="Proteomes" id="UP001501337">
    <property type="component" value="Unassembled WGS sequence"/>
</dbReference>
<keyword evidence="2" id="KW-0732">Signal</keyword>
<dbReference type="Pfam" id="PF13499">
    <property type="entry name" value="EF-hand_7"/>
    <property type="match status" value="1"/>
</dbReference>
<evidence type="ECO:0000259" key="3">
    <source>
        <dbReference type="PROSITE" id="PS50222"/>
    </source>
</evidence>
<proteinExistence type="predicted"/>
<keyword evidence="5" id="KW-1185">Reference proteome</keyword>
<evidence type="ECO:0000313" key="4">
    <source>
        <dbReference type="EMBL" id="GAA3979427.1"/>
    </source>
</evidence>
<evidence type="ECO:0000313" key="5">
    <source>
        <dbReference type="Proteomes" id="UP001501337"/>
    </source>
</evidence>
<dbReference type="PROSITE" id="PS50222">
    <property type="entry name" value="EF_HAND_2"/>
    <property type="match status" value="2"/>
</dbReference>
<feature type="domain" description="EF-hand" evidence="3">
    <location>
        <begin position="102"/>
        <end position="137"/>
    </location>
</feature>